<dbReference type="Pfam" id="PF00990">
    <property type="entry name" value="GGDEF"/>
    <property type="match status" value="1"/>
</dbReference>
<evidence type="ECO:0000313" key="4">
    <source>
        <dbReference type="EMBL" id="TKS53998.1"/>
    </source>
</evidence>
<proteinExistence type="predicted"/>
<feature type="domain" description="EAL" evidence="2">
    <location>
        <begin position="651"/>
        <end position="905"/>
    </location>
</feature>
<dbReference type="InterPro" id="IPR000014">
    <property type="entry name" value="PAS"/>
</dbReference>
<dbReference type="InterPro" id="IPR035965">
    <property type="entry name" value="PAS-like_dom_sf"/>
</dbReference>
<dbReference type="Gene3D" id="3.30.70.270">
    <property type="match status" value="1"/>
</dbReference>
<evidence type="ECO:0000259" key="1">
    <source>
        <dbReference type="PROSITE" id="PS50113"/>
    </source>
</evidence>
<dbReference type="InterPro" id="IPR000700">
    <property type="entry name" value="PAS-assoc_C"/>
</dbReference>
<dbReference type="InterPro" id="IPR000160">
    <property type="entry name" value="GGDEF_dom"/>
</dbReference>
<reference evidence="4 5" key="1">
    <citation type="submission" date="2019-01" db="EMBL/GenBank/DDBJ databases">
        <authorList>
            <person name="Zhang S."/>
        </authorList>
    </citation>
    <scope>NUCLEOTIDE SEQUENCE [LARGE SCALE GENOMIC DNA]</scope>
    <source>
        <strain evidence="4 5">1626</strain>
    </source>
</reference>
<dbReference type="SMART" id="SM00052">
    <property type="entry name" value="EAL"/>
    <property type="match status" value="1"/>
</dbReference>
<dbReference type="InterPro" id="IPR029787">
    <property type="entry name" value="Nucleotide_cyclase"/>
</dbReference>
<protein>
    <submittedName>
        <fullName evidence="4">EAL domain-containing protein</fullName>
    </submittedName>
</protein>
<dbReference type="CDD" id="cd01949">
    <property type="entry name" value="GGDEF"/>
    <property type="match status" value="1"/>
</dbReference>
<evidence type="ECO:0000313" key="5">
    <source>
        <dbReference type="Proteomes" id="UP000298681"/>
    </source>
</evidence>
<dbReference type="InterPro" id="IPR052155">
    <property type="entry name" value="Biofilm_reg_signaling"/>
</dbReference>
<dbReference type="CDD" id="cd01948">
    <property type="entry name" value="EAL"/>
    <property type="match status" value="1"/>
</dbReference>
<dbReference type="CDD" id="cd00130">
    <property type="entry name" value="PAS"/>
    <property type="match status" value="1"/>
</dbReference>
<dbReference type="AlphaFoldDB" id="A0A4Z1RB55"/>
<dbReference type="RefSeq" id="WP_134673381.1">
    <property type="nucleotide sequence ID" value="NZ_SPUH01000001.1"/>
</dbReference>
<dbReference type="PANTHER" id="PTHR44757">
    <property type="entry name" value="DIGUANYLATE CYCLASE DGCP"/>
    <property type="match status" value="1"/>
</dbReference>
<dbReference type="SUPFAM" id="SSF141868">
    <property type="entry name" value="EAL domain-like"/>
    <property type="match status" value="1"/>
</dbReference>
<keyword evidence="5" id="KW-1185">Reference proteome</keyword>
<comment type="caution">
    <text evidence="4">The sequence shown here is derived from an EMBL/GenBank/DDBJ whole genome shotgun (WGS) entry which is preliminary data.</text>
</comment>
<dbReference type="InterPro" id="IPR043128">
    <property type="entry name" value="Rev_trsase/Diguanyl_cyclase"/>
</dbReference>
<dbReference type="Pfam" id="PF08447">
    <property type="entry name" value="PAS_3"/>
    <property type="match status" value="1"/>
</dbReference>
<dbReference type="SMART" id="SM00267">
    <property type="entry name" value="GGDEF"/>
    <property type="match status" value="1"/>
</dbReference>
<dbReference type="InterPro" id="IPR013655">
    <property type="entry name" value="PAS_fold_3"/>
</dbReference>
<dbReference type="PROSITE" id="PS50883">
    <property type="entry name" value="EAL"/>
    <property type="match status" value="1"/>
</dbReference>
<dbReference type="SMART" id="SM00086">
    <property type="entry name" value="PAC"/>
    <property type="match status" value="3"/>
</dbReference>
<dbReference type="NCBIfam" id="TIGR00254">
    <property type="entry name" value="GGDEF"/>
    <property type="match status" value="1"/>
</dbReference>
<dbReference type="PROSITE" id="PS50113">
    <property type="entry name" value="PAC"/>
    <property type="match status" value="1"/>
</dbReference>
<dbReference type="SUPFAM" id="SSF55785">
    <property type="entry name" value="PYP-like sensor domain (PAS domain)"/>
    <property type="match status" value="3"/>
</dbReference>
<dbReference type="Gene3D" id="3.20.20.450">
    <property type="entry name" value="EAL domain"/>
    <property type="match status" value="1"/>
</dbReference>
<dbReference type="PANTHER" id="PTHR44757:SF2">
    <property type="entry name" value="BIOFILM ARCHITECTURE MAINTENANCE PROTEIN MBAA"/>
    <property type="match status" value="1"/>
</dbReference>
<dbReference type="InterPro" id="IPR001610">
    <property type="entry name" value="PAC"/>
</dbReference>
<name>A0A4Z1RB55_9GAMM</name>
<sequence length="920" mass="101160">MDPGVISSLLSHPLPDGLLLLDRDGRCLLANAVAQARGLDALVERHAPSLAGLRARLSQGEEAVDCELPGADGALQACMRVVTRDRQGVVAYSLSVQLSSVAGAWLEAAESGGHGLWVWDIRQDRLQHSVSWLKLMGYEGASAGVDRFADAQRRAHPDDRARLRSALEAHLAGRSPAYLCEYRCLHRDGSWRWVRDAGRVTAWDASGAPLRMAGTVTGIGSQKQLEQRLREQRGLVEETQRLAGMASWTWDPATDVVWCTRELRAALGLDDGLRVRAWLRRCRSDRRALRQAWDRIRQGEGTVSFEIAVDGAADRLHLQVWASPRCDGGQLLRVIAQIQDVTAQRRADAANRRRGELLRRVAELGRIGGCEIDAATRTLYWTEECARLHGREGSTMALDELLRHYTTESRDALHEAMARVADGADAISLDLCFYRPDGVQVWTQAVVEYDRDGAGQGRHLVLFRDTSREREASARIELLSHYDTLTRLPNRTRLREEIEAVLAATDGGSGHALLLLDLDGFGGINEAHGHAAGDAVLRTVAARLHMLVDAGDLFGRLGADEFVVLLRQGEGREAIAAAAQRIVTGLSDPVPVDGEILRFGVSAGIAIRPADVGFDELLRAAAAALHNAKQDDGRNRIQFHSPEAWRRSRRRLDLEQAMQGALERDEFSLVYQPLYELRGGTVVGVEALLRWHHRDLGHCPPDEFIPIAEATGDINPIGDWVLREACSQAAAWSRAGIVVGRMSVNVSAVQLRDPGFAARVLGACAESGWPPTQLELELTESALLRDTPALWHCFDVFAREGVALAIDDFGIGFSSLSYLSRLPVGRLKIDRSFIAGLGDGRRSAEVTRAIIQLGKALRMQVLAEGVETADDESLLREFGCDEVQGYLYARPLPAREVSRWLQPRADDTVAESGRVTVLRR</sequence>
<dbReference type="Proteomes" id="UP000298681">
    <property type="component" value="Unassembled WGS sequence"/>
</dbReference>
<dbReference type="SUPFAM" id="SSF55073">
    <property type="entry name" value="Nucleotide cyclase"/>
    <property type="match status" value="1"/>
</dbReference>
<dbReference type="NCBIfam" id="TIGR00229">
    <property type="entry name" value="sensory_box"/>
    <property type="match status" value="1"/>
</dbReference>
<accession>A0A4Z1RB55</accession>
<feature type="domain" description="PAC" evidence="1">
    <location>
        <begin position="178"/>
        <end position="231"/>
    </location>
</feature>
<dbReference type="PROSITE" id="PS50887">
    <property type="entry name" value="GGDEF"/>
    <property type="match status" value="1"/>
</dbReference>
<organism evidence="4 5">
    <name type="scientific">Luteimonas yindakuii</name>
    <dbReference type="NCBI Taxonomy" id="2565782"/>
    <lineage>
        <taxon>Bacteria</taxon>
        <taxon>Pseudomonadati</taxon>
        <taxon>Pseudomonadota</taxon>
        <taxon>Gammaproteobacteria</taxon>
        <taxon>Lysobacterales</taxon>
        <taxon>Lysobacteraceae</taxon>
        <taxon>Luteimonas</taxon>
    </lineage>
</organism>
<feature type="domain" description="GGDEF" evidence="3">
    <location>
        <begin position="509"/>
        <end position="642"/>
    </location>
</feature>
<evidence type="ECO:0000259" key="3">
    <source>
        <dbReference type="PROSITE" id="PS50887"/>
    </source>
</evidence>
<dbReference type="Gene3D" id="3.30.450.20">
    <property type="entry name" value="PAS domain"/>
    <property type="match status" value="3"/>
</dbReference>
<dbReference type="EMBL" id="SPUH01000001">
    <property type="protein sequence ID" value="TKS53998.1"/>
    <property type="molecule type" value="Genomic_DNA"/>
</dbReference>
<dbReference type="InterPro" id="IPR035919">
    <property type="entry name" value="EAL_sf"/>
</dbReference>
<dbReference type="InterPro" id="IPR001633">
    <property type="entry name" value="EAL_dom"/>
</dbReference>
<gene>
    <name evidence="4" type="ORF">E4582_03900</name>
</gene>
<evidence type="ECO:0000259" key="2">
    <source>
        <dbReference type="PROSITE" id="PS50883"/>
    </source>
</evidence>
<dbReference type="Pfam" id="PF00563">
    <property type="entry name" value="EAL"/>
    <property type="match status" value="1"/>
</dbReference>